<keyword evidence="5 11" id="KW-0808">Transferase</keyword>
<evidence type="ECO:0000313" key="14">
    <source>
        <dbReference type="Proteomes" id="UP001159001"/>
    </source>
</evidence>
<dbReference type="GO" id="GO:0004515">
    <property type="term" value="F:nicotinate-nucleotide adenylyltransferase activity"/>
    <property type="evidence" value="ECO:0007669"/>
    <property type="project" value="UniProtKB-UniRule"/>
</dbReference>
<keyword evidence="7 11" id="KW-0547">Nucleotide-binding</keyword>
<evidence type="ECO:0000256" key="11">
    <source>
        <dbReference type="HAMAP-Rule" id="MF_00244"/>
    </source>
</evidence>
<proteinExistence type="inferred from homology"/>
<dbReference type="GO" id="GO:0005524">
    <property type="term" value="F:ATP binding"/>
    <property type="evidence" value="ECO:0007669"/>
    <property type="project" value="UniProtKB-KW"/>
</dbReference>
<comment type="function">
    <text evidence="1 11">Catalyzes the reversible adenylation of nicotinate mononucleotide (NaMN) to nicotinic acid adenine dinucleotide (NaAD).</text>
</comment>
<evidence type="ECO:0000313" key="13">
    <source>
        <dbReference type="EMBL" id="MDI9095250.1"/>
    </source>
</evidence>
<keyword evidence="9 11" id="KW-0520">NAD</keyword>
<evidence type="ECO:0000256" key="4">
    <source>
        <dbReference type="ARBA" id="ARBA00022642"/>
    </source>
</evidence>
<dbReference type="GO" id="GO:0009435">
    <property type="term" value="P:NAD+ biosynthetic process"/>
    <property type="evidence" value="ECO:0007669"/>
    <property type="project" value="UniProtKB-UniRule"/>
</dbReference>
<dbReference type="NCBIfam" id="NF000839">
    <property type="entry name" value="PRK00071.1-1"/>
    <property type="match status" value="1"/>
</dbReference>
<evidence type="ECO:0000256" key="6">
    <source>
        <dbReference type="ARBA" id="ARBA00022695"/>
    </source>
</evidence>
<evidence type="ECO:0000256" key="9">
    <source>
        <dbReference type="ARBA" id="ARBA00023027"/>
    </source>
</evidence>
<dbReference type="NCBIfam" id="NF000840">
    <property type="entry name" value="PRK00071.1-3"/>
    <property type="match status" value="1"/>
</dbReference>
<evidence type="ECO:0000256" key="5">
    <source>
        <dbReference type="ARBA" id="ARBA00022679"/>
    </source>
</evidence>
<dbReference type="CDD" id="cd02165">
    <property type="entry name" value="NMNAT"/>
    <property type="match status" value="1"/>
</dbReference>
<dbReference type="EMBL" id="JAOWIN010000020">
    <property type="protein sequence ID" value="MDI9095250.1"/>
    <property type="molecule type" value="Genomic_DNA"/>
</dbReference>
<dbReference type="Pfam" id="PF01467">
    <property type="entry name" value="CTP_transf_like"/>
    <property type="match status" value="1"/>
</dbReference>
<keyword evidence="6 11" id="KW-0548">Nucleotidyltransferase</keyword>
<sequence length="221" mass="25038">MSNSFSKQHNLLALFGGTFDPIHFGHLRPVQALAQQVGLEKVILLPNHVPPHRPQPEATPSQRLEMVKLAIQNAPLFAIDTRELEKNSPSYTIETLVELRQEIGPEKPLAFIIGQDSLLSINKWYGWERILDNCHLLVCSRPGYATQFADPKMQNWLLEHQTTDPIVLNQVANGYIFIGDTPLVNISATEIREKLNSGDSCHDLIPDAVLQYIHQHHLYQQ</sequence>
<dbReference type="InterPro" id="IPR014729">
    <property type="entry name" value="Rossmann-like_a/b/a_fold"/>
</dbReference>
<dbReference type="InterPro" id="IPR004821">
    <property type="entry name" value="Cyt_trans-like"/>
</dbReference>
<dbReference type="HAMAP" id="MF_00244">
    <property type="entry name" value="NaMN_adenylyltr"/>
    <property type="match status" value="1"/>
</dbReference>
<dbReference type="InterPro" id="IPR005248">
    <property type="entry name" value="NadD/NMNAT"/>
</dbReference>
<dbReference type="SUPFAM" id="SSF52374">
    <property type="entry name" value="Nucleotidylyl transferase"/>
    <property type="match status" value="1"/>
</dbReference>
<dbReference type="NCBIfam" id="TIGR00482">
    <property type="entry name" value="nicotinate (nicotinamide) nucleotide adenylyltransferase"/>
    <property type="match status" value="1"/>
</dbReference>
<comment type="similarity">
    <text evidence="3 11">Belongs to the NadD family.</text>
</comment>
<dbReference type="EC" id="2.7.7.18" evidence="11"/>
<name>A0AAW6USZ3_PRORE</name>
<evidence type="ECO:0000256" key="3">
    <source>
        <dbReference type="ARBA" id="ARBA00009014"/>
    </source>
</evidence>
<dbReference type="NCBIfam" id="TIGR00125">
    <property type="entry name" value="cyt_tran_rel"/>
    <property type="match status" value="1"/>
</dbReference>
<comment type="catalytic activity">
    <reaction evidence="10 11">
        <text>nicotinate beta-D-ribonucleotide + ATP + H(+) = deamido-NAD(+) + diphosphate</text>
        <dbReference type="Rhea" id="RHEA:22860"/>
        <dbReference type="ChEBI" id="CHEBI:15378"/>
        <dbReference type="ChEBI" id="CHEBI:30616"/>
        <dbReference type="ChEBI" id="CHEBI:33019"/>
        <dbReference type="ChEBI" id="CHEBI:57502"/>
        <dbReference type="ChEBI" id="CHEBI:58437"/>
        <dbReference type="EC" id="2.7.7.18"/>
    </reaction>
</comment>
<evidence type="ECO:0000256" key="8">
    <source>
        <dbReference type="ARBA" id="ARBA00022840"/>
    </source>
</evidence>
<keyword evidence="8 11" id="KW-0067">ATP-binding</keyword>
<dbReference type="Proteomes" id="UP001159001">
    <property type="component" value="Unassembled WGS sequence"/>
</dbReference>
<evidence type="ECO:0000256" key="1">
    <source>
        <dbReference type="ARBA" id="ARBA00002324"/>
    </source>
</evidence>
<accession>A0AAW6USZ3</accession>
<feature type="domain" description="Cytidyltransferase-like" evidence="12">
    <location>
        <begin position="14"/>
        <end position="194"/>
    </location>
</feature>
<dbReference type="Gene3D" id="3.40.50.620">
    <property type="entry name" value="HUPs"/>
    <property type="match status" value="1"/>
</dbReference>
<dbReference type="FunFam" id="3.40.50.620:FF:000039">
    <property type="entry name" value="Probable nicotinate-nucleotide adenylyltransferase"/>
    <property type="match status" value="1"/>
</dbReference>
<organism evidence="13 14">
    <name type="scientific">Providencia rettgeri</name>
    <dbReference type="NCBI Taxonomy" id="587"/>
    <lineage>
        <taxon>Bacteria</taxon>
        <taxon>Pseudomonadati</taxon>
        <taxon>Pseudomonadota</taxon>
        <taxon>Gammaproteobacteria</taxon>
        <taxon>Enterobacterales</taxon>
        <taxon>Morganellaceae</taxon>
        <taxon>Providencia</taxon>
    </lineage>
</organism>
<reference evidence="13" key="1">
    <citation type="submission" date="2022-10" db="EMBL/GenBank/DDBJ databases">
        <title>Bacterial isolates recovered from the One Health project in Brazil.</title>
        <authorList>
            <person name="Valiatti T.B."/>
            <person name="Santos F."/>
            <person name="Cayo R."/>
            <person name="Gales A.C."/>
        </authorList>
    </citation>
    <scope>NUCLEOTIDE SEQUENCE</scope>
    <source>
        <strain evidence="13">PVR188</strain>
    </source>
</reference>
<evidence type="ECO:0000256" key="10">
    <source>
        <dbReference type="ARBA" id="ARBA00048721"/>
    </source>
</evidence>
<evidence type="ECO:0000259" key="12">
    <source>
        <dbReference type="Pfam" id="PF01467"/>
    </source>
</evidence>
<protein>
    <recommendedName>
        <fullName evidence="11">Probable nicotinate-nucleotide adenylyltransferase</fullName>
        <ecNumber evidence="11">2.7.7.18</ecNumber>
    </recommendedName>
    <alternativeName>
        <fullName evidence="11">Deamido-NAD(+) diphosphorylase</fullName>
    </alternativeName>
    <alternativeName>
        <fullName evidence="11">Deamido-NAD(+) pyrophosphorylase</fullName>
    </alternativeName>
    <alternativeName>
        <fullName evidence="11">Nicotinate mononucleotide adenylyltransferase</fullName>
        <shortName evidence="11">NaMN adenylyltransferase</shortName>
    </alternativeName>
</protein>
<evidence type="ECO:0000256" key="7">
    <source>
        <dbReference type="ARBA" id="ARBA00022741"/>
    </source>
</evidence>
<comment type="caution">
    <text evidence="13">The sequence shown here is derived from an EMBL/GenBank/DDBJ whole genome shotgun (WGS) entry which is preliminary data.</text>
</comment>
<dbReference type="RefSeq" id="WP_110591310.1">
    <property type="nucleotide sequence ID" value="NZ_CP039844.1"/>
</dbReference>
<dbReference type="PANTHER" id="PTHR39321">
    <property type="entry name" value="NICOTINATE-NUCLEOTIDE ADENYLYLTRANSFERASE-RELATED"/>
    <property type="match status" value="1"/>
</dbReference>
<gene>
    <name evidence="11 13" type="primary">nadD</name>
    <name evidence="13" type="ORF">OGX73_21860</name>
</gene>
<dbReference type="AlphaFoldDB" id="A0AAW6USZ3"/>
<evidence type="ECO:0000256" key="2">
    <source>
        <dbReference type="ARBA" id="ARBA00005019"/>
    </source>
</evidence>
<dbReference type="PANTHER" id="PTHR39321:SF3">
    <property type="entry name" value="PHOSPHOPANTETHEINE ADENYLYLTRANSFERASE"/>
    <property type="match status" value="1"/>
</dbReference>
<keyword evidence="4 11" id="KW-0662">Pyridine nucleotide biosynthesis</keyword>
<comment type="pathway">
    <text evidence="2 11">Cofactor biosynthesis; NAD(+) biosynthesis; deamido-NAD(+) from nicotinate D-ribonucleotide: step 1/1.</text>
</comment>